<keyword evidence="1" id="KW-0175">Coiled coil</keyword>
<feature type="compositionally biased region" description="Basic and acidic residues" evidence="2">
    <location>
        <begin position="384"/>
        <end position="399"/>
    </location>
</feature>
<dbReference type="EMBL" id="ASPP01009896">
    <property type="protein sequence ID" value="ETO23488.1"/>
    <property type="molecule type" value="Genomic_DNA"/>
</dbReference>
<reference evidence="3 4" key="1">
    <citation type="journal article" date="2013" name="Curr. Biol.">
        <title>The Genome of the Foraminiferan Reticulomyxa filosa.</title>
        <authorList>
            <person name="Glockner G."/>
            <person name="Hulsmann N."/>
            <person name="Schleicher M."/>
            <person name="Noegel A.A."/>
            <person name="Eichinger L."/>
            <person name="Gallinger C."/>
            <person name="Pawlowski J."/>
            <person name="Sierra R."/>
            <person name="Euteneuer U."/>
            <person name="Pillet L."/>
            <person name="Moustafa A."/>
            <person name="Platzer M."/>
            <person name="Groth M."/>
            <person name="Szafranski K."/>
            <person name="Schliwa M."/>
        </authorList>
    </citation>
    <scope>NUCLEOTIDE SEQUENCE [LARGE SCALE GENOMIC DNA]</scope>
</reference>
<organism evidence="3 4">
    <name type="scientific">Reticulomyxa filosa</name>
    <dbReference type="NCBI Taxonomy" id="46433"/>
    <lineage>
        <taxon>Eukaryota</taxon>
        <taxon>Sar</taxon>
        <taxon>Rhizaria</taxon>
        <taxon>Retaria</taxon>
        <taxon>Foraminifera</taxon>
        <taxon>Monothalamids</taxon>
        <taxon>Reticulomyxidae</taxon>
        <taxon>Reticulomyxa</taxon>
    </lineage>
</organism>
<feature type="compositionally biased region" description="Polar residues" evidence="2">
    <location>
        <begin position="238"/>
        <end position="248"/>
    </location>
</feature>
<dbReference type="Proteomes" id="UP000023152">
    <property type="component" value="Unassembled WGS sequence"/>
</dbReference>
<evidence type="ECO:0000313" key="3">
    <source>
        <dbReference type="EMBL" id="ETO23488.1"/>
    </source>
</evidence>
<proteinExistence type="predicted"/>
<feature type="coiled-coil region" evidence="1">
    <location>
        <begin position="310"/>
        <end position="365"/>
    </location>
</feature>
<feature type="compositionally biased region" description="Polar residues" evidence="2">
    <location>
        <begin position="266"/>
        <end position="275"/>
    </location>
</feature>
<feature type="compositionally biased region" description="Polar residues" evidence="2">
    <location>
        <begin position="401"/>
        <end position="411"/>
    </location>
</feature>
<comment type="caution">
    <text evidence="3">The sequence shown here is derived from an EMBL/GenBank/DDBJ whole genome shotgun (WGS) entry which is preliminary data.</text>
</comment>
<feature type="region of interest" description="Disordered" evidence="2">
    <location>
        <begin position="630"/>
        <end position="769"/>
    </location>
</feature>
<evidence type="ECO:0000256" key="1">
    <source>
        <dbReference type="SAM" id="Coils"/>
    </source>
</evidence>
<name>X6NC64_RETFI</name>
<dbReference type="AlphaFoldDB" id="X6NC64"/>
<feature type="compositionally biased region" description="Polar residues" evidence="2">
    <location>
        <begin position="288"/>
        <end position="298"/>
    </location>
</feature>
<feature type="compositionally biased region" description="Acidic residues" evidence="2">
    <location>
        <begin position="669"/>
        <end position="699"/>
    </location>
</feature>
<feature type="compositionally biased region" description="Basic and acidic residues" evidence="2">
    <location>
        <begin position="186"/>
        <end position="223"/>
    </location>
</feature>
<accession>X6NC64</accession>
<evidence type="ECO:0000313" key="4">
    <source>
        <dbReference type="Proteomes" id="UP000023152"/>
    </source>
</evidence>
<feature type="compositionally biased region" description="Low complexity" evidence="2">
    <location>
        <begin position="369"/>
        <end position="379"/>
    </location>
</feature>
<feature type="region of interest" description="Disordered" evidence="2">
    <location>
        <begin position="368"/>
        <end position="414"/>
    </location>
</feature>
<keyword evidence="4" id="KW-1185">Reference proteome</keyword>
<feature type="compositionally biased region" description="Polar residues" evidence="2">
    <location>
        <begin position="701"/>
        <end position="711"/>
    </location>
</feature>
<protein>
    <submittedName>
        <fullName evidence="3">Uncharacterized protein</fullName>
    </submittedName>
</protein>
<feature type="compositionally biased region" description="Low complexity" evidence="2">
    <location>
        <begin position="467"/>
        <end position="480"/>
    </location>
</feature>
<gene>
    <name evidence="3" type="ORF">RFI_13691</name>
</gene>
<evidence type="ECO:0000256" key="2">
    <source>
        <dbReference type="SAM" id="MobiDB-lite"/>
    </source>
</evidence>
<sequence>MKLSRLFEREKKGKANRVVKLLSNKQTNKTRTPTLNDKWNQCKQATTRSNWTIGTSVECWSNTHKHWFPAEIIGVRAHTPDGSNNQEEWLTLQWRVDNNGQSQVMSKEVGRNSIWVRYRYPDLEDELVTSFVSAVTRLRSPSKQNKATQNNNNSLQDLSVGQMMVGENEMVKSDDDDSNSSENGEMEQRTENGMDQEKEKEKEKEKQRQKQKDKDKDKEKEKLSQQQNSKGAIEQSKNRNSNENTINGKRQESEIKKSKSILSQSTAESVHSTPNERPPGSHNRAGEASQSASETSEPTPRVGTQLLQKITTLETEAQMREQQLQSEEDSTTVMLKELELKNHAIVELERKLKKSQDKMSCMKDHIKKQSQNLNLNQSNPTLESPRDFSTEISEDDRKSSHSSNKNTQKVSQKYEILQQRNKSLRKENTVLKEKLKETEIALKLKENQLSVNICAYCVYVAVKQMNDDSNSSKSQNNDPNPSEKKAASSKRLNQESEKDPDDMMSIWQVKQRKFYQQIDQLRKELESVQNQKLTLSLSNQRLQQECNTEQEVNKAIGDYAKRALTNIELLQKRVFYIQQCCTEGAIDRGTLSKHLATLKSELLLLQNNLNDITSAKSKSRSRGRFFDQSFKVPPIESGSEDVSPEVNYKEQENINKETRKNTTHLRDNDDCDEEDEHNEDGDELRNEDDDDDTEEEDCNDGTLQNSANYKTGQHGHKHYQQTSNAAPRVKKGHGNNAAALDYPVELSQKSSVSEELPRPPITKNGGSSRMLHNIVRGEPNIATSSIGTVWCVPLLNYWLVSYSEKEMRQTHSKKGKHK</sequence>
<feature type="region of interest" description="Disordered" evidence="2">
    <location>
        <begin position="467"/>
        <end position="502"/>
    </location>
</feature>
<feature type="compositionally biased region" description="Basic and acidic residues" evidence="2">
    <location>
        <begin position="647"/>
        <end position="668"/>
    </location>
</feature>
<feature type="region of interest" description="Disordered" evidence="2">
    <location>
        <begin position="171"/>
        <end position="306"/>
    </location>
</feature>
<feature type="coiled-coil region" evidence="1">
    <location>
        <begin position="511"/>
        <end position="545"/>
    </location>
</feature>
<feature type="compositionally biased region" description="Basic and acidic residues" evidence="2">
    <location>
        <begin position="481"/>
        <end position="497"/>
    </location>
</feature>